<evidence type="ECO:0000313" key="2">
    <source>
        <dbReference type="Proteomes" id="UP001566204"/>
    </source>
</evidence>
<protein>
    <submittedName>
        <fullName evidence="1">Uncharacterized protein</fullName>
    </submittedName>
</protein>
<accession>A0ABV4HCR9</accession>
<gene>
    <name evidence="1" type="ORF">ABTW24_11700</name>
</gene>
<dbReference type="EMBL" id="JBEOQB010000003">
    <property type="protein sequence ID" value="MEZ0452262.1"/>
    <property type="molecule type" value="Genomic_DNA"/>
</dbReference>
<proteinExistence type="predicted"/>
<evidence type="ECO:0000313" key="1">
    <source>
        <dbReference type="EMBL" id="MEZ0452262.1"/>
    </source>
</evidence>
<keyword evidence="2" id="KW-1185">Reference proteome</keyword>
<reference evidence="1 2" key="1">
    <citation type="submission" date="2024-06" db="EMBL/GenBank/DDBJ databases">
        <title>Soil Sphingobacterium thalpophilum.</title>
        <authorList>
            <person name="Yang J."/>
            <person name="Li J."/>
        </authorList>
    </citation>
    <scope>NUCLEOTIDE SEQUENCE [LARGE SCALE GENOMIC DNA]</scope>
    <source>
        <strain evidence="1 2">22g91tb</strain>
    </source>
</reference>
<name>A0ABV4HCR9_9SPHI</name>
<dbReference type="Proteomes" id="UP001566204">
    <property type="component" value="Unassembled WGS sequence"/>
</dbReference>
<organism evidence="1 2">
    <name type="scientific">Sphingobacterium thalpophilum</name>
    <dbReference type="NCBI Taxonomy" id="259"/>
    <lineage>
        <taxon>Bacteria</taxon>
        <taxon>Pseudomonadati</taxon>
        <taxon>Bacteroidota</taxon>
        <taxon>Sphingobacteriia</taxon>
        <taxon>Sphingobacteriales</taxon>
        <taxon>Sphingobacteriaceae</taxon>
        <taxon>Sphingobacterium</taxon>
    </lineage>
</organism>
<dbReference type="RefSeq" id="WP_370480988.1">
    <property type="nucleotide sequence ID" value="NZ_CP162525.1"/>
</dbReference>
<comment type="caution">
    <text evidence="1">The sequence shown here is derived from an EMBL/GenBank/DDBJ whole genome shotgun (WGS) entry which is preliminary data.</text>
</comment>
<sequence length="52" mass="6004">MKSQESGIFDGIISNFFGKELSIVTLLIKGRRRLKRIKNQNGKLQKCMGRHQ</sequence>